<dbReference type="PRINTS" id="PR00081">
    <property type="entry name" value="GDHRDH"/>
</dbReference>
<keyword evidence="10" id="KW-0812">Transmembrane</keyword>
<dbReference type="Gene3D" id="3.40.50.720">
    <property type="entry name" value="NAD(P)-binding Rossmann-like Domain"/>
    <property type="match status" value="1"/>
</dbReference>
<dbReference type="EC" id="1.1.1.102" evidence="9"/>
<gene>
    <name evidence="11" type="ORF">ECRASSUSDP1_LOCUS16169</name>
</gene>
<evidence type="ECO:0000256" key="1">
    <source>
        <dbReference type="ARBA" id="ARBA00004240"/>
    </source>
</evidence>
<evidence type="ECO:0000256" key="2">
    <source>
        <dbReference type="ARBA" id="ARBA00004760"/>
    </source>
</evidence>
<reference evidence="11" key="1">
    <citation type="submission" date="2023-07" db="EMBL/GenBank/DDBJ databases">
        <authorList>
            <consortium name="AG Swart"/>
            <person name="Singh M."/>
            <person name="Singh A."/>
            <person name="Seah K."/>
            <person name="Emmerich C."/>
        </authorList>
    </citation>
    <scope>NUCLEOTIDE SEQUENCE</scope>
    <source>
        <strain evidence="11">DP1</strain>
    </source>
</reference>
<dbReference type="AlphaFoldDB" id="A0AAD2CYU5"/>
<evidence type="ECO:0000256" key="4">
    <source>
        <dbReference type="ARBA" id="ARBA00022824"/>
    </source>
</evidence>
<dbReference type="Pfam" id="PF00106">
    <property type="entry name" value="adh_short"/>
    <property type="match status" value="1"/>
</dbReference>
<accession>A0AAD2CYU5</accession>
<evidence type="ECO:0000313" key="11">
    <source>
        <dbReference type="EMBL" id="CAI2374811.1"/>
    </source>
</evidence>
<keyword evidence="12" id="KW-1185">Reference proteome</keyword>
<evidence type="ECO:0000256" key="7">
    <source>
        <dbReference type="ARBA" id="ARBA00023002"/>
    </source>
</evidence>
<keyword evidence="6" id="KW-0746">Sphingolipid metabolism</keyword>
<keyword evidence="10" id="KW-1133">Transmembrane helix</keyword>
<proteinExistence type="predicted"/>
<dbReference type="GO" id="GO:0005789">
    <property type="term" value="C:endoplasmic reticulum membrane"/>
    <property type="evidence" value="ECO:0007669"/>
    <property type="project" value="TreeGrafter"/>
</dbReference>
<feature type="transmembrane region" description="Helical" evidence="10">
    <location>
        <begin position="6"/>
        <end position="28"/>
    </location>
</feature>
<dbReference type="SUPFAM" id="SSF51735">
    <property type="entry name" value="NAD(P)-binding Rossmann-fold domains"/>
    <property type="match status" value="1"/>
</dbReference>
<evidence type="ECO:0000256" key="8">
    <source>
        <dbReference type="ARBA" id="ARBA00023098"/>
    </source>
</evidence>
<name>A0AAD2CYU5_EUPCR</name>
<evidence type="ECO:0000256" key="6">
    <source>
        <dbReference type="ARBA" id="ARBA00022919"/>
    </source>
</evidence>
<dbReference type="PANTHER" id="PTHR43550:SF3">
    <property type="entry name" value="3-KETODIHYDROSPHINGOSINE REDUCTASE"/>
    <property type="match status" value="1"/>
</dbReference>
<dbReference type="GO" id="GO:0006666">
    <property type="term" value="P:3-keto-sphinganine metabolic process"/>
    <property type="evidence" value="ECO:0007669"/>
    <property type="project" value="InterPro"/>
</dbReference>
<keyword evidence="5" id="KW-0521">NADP</keyword>
<comment type="caution">
    <text evidence="11">The sequence shown here is derived from an EMBL/GenBank/DDBJ whole genome shotgun (WGS) entry which is preliminary data.</text>
</comment>
<comment type="pathway">
    <text evidence="3">Sphingolipid metabolism.</text>
</comment>
<comment type="subcellular location">
    <subcellularLocation>
        <location evidence="1">Endoplasmic reticulum</location>
    </subcellularLocation>
</comment>
<evidence type="ECO:0000256" key="10">
    <source>
        <dbReference type="SAM" id="Phobius"/>
    </source>
</evidence>
<comment type="pathway">
    <text evidence="2">Lipid metabolism; sphingolipid metabolism.</text>
</comment>
<organism evidence="11 12">
    <name type="scientific">Euplotes crassus</name>
    <dbReference type="NCBI Taxonomy" id="5936"/>
    <lineage>
        <taxon>Eukaryota</taxon>
        <taxon>Sar</taxon>
        <taxon>Alveolata</taxon>
        <taxon>Ciliophora</taxon>
        <taxon>Intramacronucleata</taxon>
        <taxon>Spirotrichea</taxon>
        <taxon>Hypotrichia</taxon>
        <taxon>Euplotida</taxon>
        <taxon>Euplotidae</taxon>
        <taxon>Moneuplotes</taxon>
    </lineage>
</organism>
<dbReference type="Proteomes" id="UP001295684">
    <property type="component" value="Unassembled WGS sequence"/>
</dbReference>
<keyword evidence="4" id="KW-0256">Endoplasmic reticulum</keyword>
<evidence type="ECO:0000313" key="12">
    <source>
        <dbReference type="Proteomes" id="UP001295684"/>
    </source>
</evidence>
<protein>
    <recommendedName>
        <fullName evidence="9">3-dehydrosphinganine reductase</fullName>
        <ecNumber evidence="9">1.1.1.102</ecNumber>
    </recommendedName>
</protein>
<dbReference type="CDD" id="cd08939">
    <property type="entry name" value="KDSR-like_SDR_c"/>
    <property type="match status" value="1"/>
</dbReference>
<dbReference type="InterPro" id="IPR045022">
    <property type="entry name" value="KDSR-like"/>
</dbReference>
<dbReference type="InterPro" id="IPR036291">
    <property type="entry name" value="NAD(P)-bd_dom_sf"/>
</dbReference>
<sequence>MHPFLGALLTGGVLYGAALLYTIYRYLFKRSGLKYKGKHVFITGGSTGLGLSIATKLFRKGAKVTIIARNEDKLKKAAETISKKGDGRVQYFTFDCSNPDVNEVEKLLDKAEGEFGHIQYLFCTAGFSLPNMFLEADQTFFERQINTNYLGYVKMSQPVAKRMAERNSYNKGSKLGDSGTIVYTSSILGVLTCVGYSPYSPTKSAIKALADIVRIEMAPHNVGVHLFLPGSILSPGYEEENKYKPEVTKKIEGSADFLAPEKCADILLSGMGRGDYIVTTEMLFEFINPTSIGSCDRDNFLFHLCMAPIAVILNYVINFINHKAMRDSVK</sequence>
<dbReference type="PANTHER" id="PTHR43550">
    <property type="entry name" value="3-KETODIHYDROSPHINGOSINE REDUCTASE"/>
    <property type="match status" value="1"/>
</dbReference>
<keyword evidence="10" id="KW-0472">Membrane</keyword>
<dbReference type="EMBL" id="CAMPGE010016238">
    <property type="protein sequence ID" value="CAI2374811.1"/>
    <property type="molecule type" value="Genomic_DNA"/>
</dbReference>
<evidence type="ECO:0000256" key="9">
    <source>
        <dbReference type="ARBA" id="ARBA00026112"/>
    </source>
</evidence>
<evidence type="ECO:0000256" key="3">
    <source>
        <dbReference type="ARBA" id="ARBA00004991"/>
    </source>
</evidence>
<dbReference type="GO" id="GO:0030148">
    <property type="term" value="P:sphingolipid biosynthetic process"/>
    <property type="evidence" value="ECO:0007669"/>
    <property type="project" value="InterPro"/>
</dbReference>
<dbReference type="InterPro" id="IPR002347">
    <property type="entry name" value="SDR_fam"/>
</dbReference>
<dbReference type="GO" id="GO:0047560">
    <property type="term" value="F:3-dehydrosphinganine reductase activity"/>
    <property type="evidence" value="ECO:0007669"/>
    <property type="project" value="UniProtKB-EC"/>
</dbReference>
<keyword evidence="8" id="KW-0443">Lipid metabolism</keyword>
<feature type="transmembrane region" description="Helical" evidence="10">
    <location>
        <begin position="300"/>
        <end position="320"/>
    </location>
</feature>
<keyword evidence="7" id="KW-0560">Oxidoreductase</keyword>
<evidence type="ECO:0000256" key="5">
    <source>
        <dbReference type="ARBA" id="ARBA00022857"/>
    </source>
</evidence>